<keyword evidence="4 5" id="KW-0720">Serine protease</keyword>
<keyword evidence="3 5" id="KW-0378">Hydrolase</keyword>
<dbReference type="PANTHER" id="PTHR32060">
    <property type="entry name" value="TAIL-SPECIFIC PROTEASE"/>
    <property type="match status" value="1"/>
</dbReference>
<accession>A0A9D2ZTU1</accession>
<dbReference type="Gene3D" id="3.90.226.10">
    <property type="entry name" value="2-enoyl-CoA Hydratase, Chain A, domain 1"/>
    <property type="match status" value="1"/>
</dbReference>
<keyword evidence="6" id="KW-0472">Membrane</keyword>
<dbReference type="NCBIfam" id="TIGR00225">
    <property type="entry name" value="prc"/>
    <property type="match status" value="1"/>
</dbReference>
<dbReference type="GO" id="GO:0008236">
    <property type="term" value="F:serine-type peptidase activity"/>
    <property type="evidence" value="ECO:0007669"/>
    <property type="project" value="UniProtKB-KW"/>
</dbReference>
<dbReference type="Proteomes" id="UP000787625">
    <property type="component" value="Unassembled WGS sequence"/>
</dbReference>
<evidence type="ECO:0000313" key="9">
    <source>
        <dbReference type="Proteomes" id="UP000787625"/>
    </source>
</evidence>
<keyword evidence="2 5" id="KW-0645">Protease</keyword>
<dbReference type="Gene3D" id="3.30.750.44">
    <property type="match status" value="1"/>
</dbReference>
<dbReference type="Pfam" id="PF13180">
    <property type="entry name" value="PDZ_2"/>
    <property type="match status" value="1"/>
</dbReference>
<dbReference type="InterPro" id="IPR029045">
    <property type="entry name" value="ClpP/crotonase-like_dom_sf"/>
</dbReference>
<evidence type="ECO:0000256" key="6">
    <source>
        <dbReference type="SAM" id="Phobius"/>
    </source>
</evidence>
<dbReference type="GO" id="GO:0007165">
    <property type="term" value="P:signal transduction"/>
    <property type="evidence" value="ECO:0007669"/>
    <property type="project" value="TreeGrafter"/>
</dbReference>
<dbReference type="InterPro" id="IPR001478">
    <property type="entry name" value="PDZ"/>
</dbReference>
<name>A0A9D2ZTU1_9BACT</name>
<dbReference type="AlphaFoldDB" id="A0A9D2ZTU1"/>
<dbReference type="SMART" id="SM00245">
    <property type="entry name" value="TSPc"/>
    <property type="match status" value="1"/>
</dbReference>
<comment type="caution">
    <text evidence="8">The sequence shown here is derived from an EMBL/GenBank/DDBJ whole genome shotgun (WGS) entry which is preliminary data.</text>
</comment>
<keyword evidence="6" id="KW-0812">Transmembrane</keyword>
<evidence type="ECO:0000259" key="7">
    <source>
        <dbReference type="PROSITE" id="PS50106"/>
    </source>
</evidence>
<dbReference type="GO" id="GO:0006508">
    <property type="term" value="P:proteolysis"/>
    <property type="evidence" value="ECO:0007669"/>
    <property type="project" value="UniProtKB-KW"/>
</dbReference>
<evidence type="ECO:0000313" key="8">
    <source>
        <dbReference type="EMBL" id="HJD52402.1"/>
    </source>
</evidence>
<dbReference type="EMBL" id="DWUP01000027">
    <property type="protein sequence ID" value="HJD52402.1"/>
    <property type="molecule type" value="Genomic_DNA"/>
</dbReference>
<dbReference type="InterPro" id="IPR036034">
    <property type="entry name" value="PDZ_sf"/>
</dbReference>
<feature type="domain" description="PDZ" evidence="7">
    <location>
        <begin position="95"/>
        <end position="155"/>
    </location>
</feature>
<dbReference type="GO" id="GO:0030288">
    <property type="term" value="C:outer membrane-bounded periplasmic space"/>
    <property type="evidence" value="ECO:0007669"/>
    <property type="project" value="TreeGrafter"/>
</dbReference>
<dbReference type="Gene3D" id="2.30.42.10">
    <property type="match status" value="1"/>
</dbReference>
<gene>
    <name evidence="8" type="ORF">IAA93_01550</name>
</gene>
<reference evidence="8" key="1">
    <citation type="journal article" date="2021" name="PeerJ">
        <title>Extensive microbial diversity within the chicken gut microbiome revealed by metagenomics and culture.</title>
        <authorList>
            <person name="Gilroy R."/>
            <person name="Ravi A."/>
            <person name="Getino M."/>
            <person name="Pursley I."/>
            <person name="Horton D.L."/>
            <person name="Alikhan N.F."/>
            <person name="Baker D."/>
            <person name="Gharbi K."/>
            <person name="Hall N."/>
            <person name="Watson M."/>
            <person name="Adriaenssens E.M."/>
            <person name="Foster-Nyarko E."/>
            <person name="Jarju S."/>
            <person name="Secka A."/>
            <person name="Antonio M."/>
            <person name="Oren A."/>
            <person name="Chaudhuri R.R."/>
            <person name="La Ragione R."/>
            <person name="Hildebrand F."/>
            <person name="Pallen M.J."/>
        </authorList>
    </citation>
    <scope>NUCLEOTIDE SEQUENCE</scope>
    <source>
        <strain evidence="8">MalCec1-1739</strain>
    </source>
</reference>
<dbReference type="InterPro" id="IPR004447">
    <property type="entry name" value="Peptidase_S41A"/>
</dbReference>
<dbReference type="PROSITE" id="PS50106">
    <property type="entry name" value="PDZ"/>
    <property type="match status" value="1"/>
</dbReference>
<proteinExistence type="inferred from homology"/>
<organism evidence="8 9">
    <name type="scientific">Candidatus Avibacteroides avistercoris</name>
    <dbReference type="NCBI Taxonomy" id="2840690"/>
    <lineage>
        <taxon>Bacteria</taxon>
        <taxon>Pseudomonadati</taxon>
        <taxon>Bacteroidota</taxon>
        <taxon>Bacteroidia</taxon>
        <taxon>Bacteroidales</taxon>
        <taxon>Bacteroidaceae</taxon>
        <taxon>Bacteroidaceae incertae sedis</taxon>
        <taxon>Candidatus Avibacteroides</taxon>
    </lineage>
</organism>
<dbReference type="GO" id="GO:0004175">
    <property type="term" value="F:endopeptidase activity"/>
    <property type="evidence" value="ECO:0007669"/>
    <property type="project" value="TreeGrafter"/>
</dbReference>
<dbReference type="PANTHER" id="PTHR32060:SF30">
    <property type="entry name" value="CARBOXY-TERMINAL PROCESSING PROTEASE CTPA"/>
    <property type="match status" value="1"/>
</dbReference>
<dbReference type="Pfam" id="PF03572">
    <property type="entry name" value="Peptidase_S41"/>
    <property type="match status" value="1"/>
</dbReference>
<evidence type="ECO:0000256" key="3">
    <source>
        <dbReference type="ARBA" id="ARBA00022801"/>
    </source>
</evidence>
<evidence type="ECO:0000256" key="1">
    <source>
        <dbReference type="ARBA" id="ARBA00009179"/>
    </source>
</evidence>
<evidence type="ECO:0000256" key="4">
    <source>
        <dbReference type="ARBA" id="ARBA00022825"/>
    </source>
</evidence>
<sequence length="538" mass="59864">MNIKRLLPLIVAVSIIIGVVIGFFYSAGDSAHPNVMGKSSNKIDALLNIIDNQYVDTVDIPQIVEDALPQILSELDPHSTYIPAKDRQAANENLEGSFCGIGVQFLQNNDTIYVMRVIPGGPSDKVGLMAGDRIVEVGDSSIIGLGSDAVIKRLKGPRGTEVKVKVYRPADAALQDFTILRGDIPLKSVDACYMITDEIGYMKISTFSLTTYEEMLSGIARLKYDNCRALIIDLRDNLGGVLEIAIKMINEFLPQGRLIVYTEGRKSPRQDYYSDGHGTCQGMPVVILINEASASASEIFSGAIQDNDRGTIVGLRSFGKGLVQQPIEFNDGSEVRLTIARYYTPSGRCIQRAYTKGDNEAYELDILERYEHGELFSKDSIVTDSLEKYATAGGRVVYGGGGIIPDIFIPQDTTGYTSYLRQLNIKGLFSSFAFEFTDRNRLALDKFDNETELVAYLDKHNVMEDFINYADDKGVKRRNLLINKSHALIKNFLYAAIIYDRFDTQEYNRYLNLSDKTVKKAVEVIEKYGGDPMKLPRN</sequence>
<keyword evidence="6" id="KW-1133">Transmembrane helix</keyword>
<protein>
    <submittedName>
        <fullName evidence="8">S41 family peptidase</fullName>
    </submittedName>
</protein>
<dbReference type="SMART" id="SM00228">
    <property type="entry name" value="PDZ"/>
    <property type="match status" value="1"/>
</dbReference>
<dbReference type="SUPFAM" id="SSF52096">
    <property type="entry name" value="ClpP/crotonase"/>
    <property type="match status" value="1"/>
</dbReference>
<dbReference type="CDD" id="cd06782">
    <property type="entry name" value="cpPDZ_CPP-like"/>
    <property type="match status" value="1"/>
</dbReference>
<feature type="transmembrane region" description="Helical" evidence="6">
    <location>
        <begin position="7"/>
        <end position="27"/>
    </location>
</feature>
<dbReference type="SUPFAM" id="SSF50156">
    <property type="entry name" value="PDZ domain-like"/>
    <property type="match status" value="1"/>
</dbReference>
<evidence type="ECO:0000256" key="2">
    <source>
        <dbReference type="ARBA" id="ARBA00022670"/>
    </source>
</evidence>
<dbReference type="InterPro" id="IPR005151">
    <property type="entry name" value="Tail-specific_protease"/>
</dbReference>
<dbReference type="CDD" id="cd07560">
    <property type="entry name" value="Peptidase_S41_CPP"/>
    <property type="match status" value="1"/>
</dbReference>
<reference evidence="8" key="2">
    <citation type="submission" date="2021-04" db="EMBL/GenBank/DDBJ databases">
        <authorList>
            <person name="Gilroy R."/>
        </authorList>
    </citation>
    <scope>NUCLEOTIDE SEQUENCE</scope>
    <source>
        <strain evidence="8">MalCec1-1739</strain>
    </source>
</reference>
<comment type="similarity">
    <text evidence="1 5">Belongs to the peptidase S41A family.</text>
</comment>
<evidence type="ECO:0000256" key="5">
    <source>
        <dbReference type="RuleBase" id="RU004404"/>
    </source>
</evidence>